<name>A0AAV9HGQ8_9PEZI</name>
<dbReference type="SUPFAM" id="SSF46934">
    <property type="entry name" value="UBA-like"/>
    <property type="match status" value="1"/>
</dbReference>
<dbReference type="InterPro" id="IPR006577">
    <property type="entry name" value="UAS"/>
</dbReference>
<keyword evidence="1" id="KW-0175">Coiled coil</keyword>
<dbReference type="SMART" id="SM00594">
    <property type="entry name" value="UAS"/>
    <property type="match status" value="1"/>
</dbReference>
<dbReference type="InterPro" id="IPR009060">
    <property type="entry name" value="UBA-like_sf"/>
</dbReference>
<proteinExistence type="predicted"/>
<dbReference type="PANTHER" id="PTHR23322">
    <property type="entry name" value="FAS-ASSOCIATED PROTEIN"/>
    <property type="match status" value="1"/>
</dbReference>
<keyword evidence="2" id="KW-0812">Transmembrane</keyword>
<organism evidence="4 5">
    <name type="scientific">Cladorrhinum samala</name>
    <dbReference type="NCBI Taxonomy" id="585594"/>
    <lineage>
        <taxon>Eukaryota</taxon>
        <taxon>Fungi</taxon>
        <taxon>Dikarya</taxon>
        <taxon>Ascomycota</taxon>
        <taxon>Pezizomycotina</taxon>
        <taxon>Sordariomycetes</taxon>
        <taxon>Sordariomycetidae</taxon>
        <taxon>Sordariales</taxon>
        <taxon>Podosporaceae</taxon>
        <taxon>Cladorrhinum</taxon>
    </lineage>
</organism>
<comment type="caution">
    <text evidence="4">The sequence shown here is derived from an EMBL/GenBank/DDBJ whole genome shotgun (WGS) entry which is preliminary data.</text>
</comment>
<dbReference type="SUPFAM" id="SSF54236">
    <property type="entry name" value="Ubiquitin-like"/>
    <property type="match status" value="1"/>
</dbReference>
<dbReference type="Gene3D" id="3.40.30.10">
    <property type="entry name" value="Glutaredoxin"/>
    <property type="match status" value="1"/>
</dbReference>
<dbReference type="GO" id="GO:0005783">
    <property type="term" value="C:endoplasmic reticulum"/>
    <property type="evidence" value="ECO:0007669"/>
    <property type="project" value="TreeGrafter"/>
</dbReference>
<accession>A0AAV9HGQ8</accession>
<reference evidence="4" key="2">
    <citation type="submission" date="2023-06" db="EMBL/GenBank/DDBJ databases">
        <authorList>
            <consortium name="Lawrence Berkeley National Laboratory"/>
            <person name="Mondo S.J."/>
            <person name="Hensen N."/>
            <person name="Bonometti L."/>
            <person name="Westerberg I."/>
            <person name="Brannstrom I.O."/>
            <person name="Guillou S."/>
            <person name="Cros-Aarteil S."/>
            <person name="Calhoun S."/>
            <person name="Haridas S."/>
            <person name="Kuo A."/>
            <person name="Pangilinan J."/>
            <person name="Riley R."/>
            <person name="Labutti K."/>
            <person name="Andreopoulos B."/>
            <person name="Lipzen A."/>
            <person name="Chen C."/>
            <person name="Yanf M."/>
            <person name="Daum C."/>
            <person name="Ng V."/>
            <person name="Clum A."/>
            <person name="Steindorff A."/>
            <person name="Ohm R."/>
            <person name="Martin F."/>
            <person name="Silar P."/>
            <person name="Natvig D."/>
            <person name="Lalanne C."/>
            <person name="Gautier V."/>
            <person name="Ament-Velasquez S.L."/>
            <person name="Kruys A."/>
            <person name="Hutchinson M.I."/>
            <person name="Powell A.J."/>
            <person name="Barry K."/>
            <person name="Miller A.N."/>
            <person name="Grigoriev I.V."/>
            <person name="Debuchy R."/>
            <person name="Gladieux P."/>
            <person name="Thoren M.H."/>
            <person name="Johannesson H."/>
        </authorList>
    </citation>
    <scope>NUCLEOTIDE SEQUENCE</scope>
    <source>
        <strain evidence="4">PSN324</strain>
    </source>
</reference>
<dbReference type="GO" id="GO:0043130">
    <property type="term" value="F:ubiquitin binding"/>
    <property type="evidence" value="ECO:0007669"/>
    <property type="project" value="TreeGrafter"/>
</dbReference>
<evidence type="ECO:0000256" key="2">
    <source>
        <dbReference type="SAM" id="Phobius"/>
    </source>
</evidence>
<evidence type="ECO:0000259" key="3">
    <source>
        <dbReference type="SMART" id="SM00594"/>
    </source>
</evidence>
<dbReference type="Pfam" id="PF14555">
    <property type="entry name" value="UBA_4"/>
    <property type="match status" value="1"/>
</dbReference>
<keyword evidence="2" id="KW-0472">Membrane</keyword>
<dbReference type="SUPFAM" id="SSF52833">
    <property type="entry name" value="Thioredoxin-like"/>
    <property type="match status" value="1"/>
</dbReference>
<protein>
    <recommendedName>
        <fullName evidence="3">UAS domain-containing protein</fullName>
    </recommendedName>
</protein>
<dbReference type="Proteomes" id="UP001321749">
    <property type="component" value="Unassembled WGS sequence"/>
</dbReference>
<reference evidence="4" key="1">
    <citation type="journal article" date="2023" name="Mol. Phylogenet. Evol.">
        <title>Genome-scale phylogeny and comparative genomics of the fungal order Sordariales.</title>
        <authorList>
            <person name="Hensen N."/>
            <person name="Bonometti L."/>
            <person name="Westerberg I."/>
            <person name="Brannstrom I.O."/>
            <person name="Guillou S."/>
            <person name="Cros-Aarteil S."/>
            <person name="Calhoun S."/>
            <person name="Haridas S."/>
            <person name="Kuo A."/>
            <person name="Mondo S."/>
            <person name="Pangilinan J."/>
            <person name="Riley R."/>
            <person name="LaButti K."/>
            <person name="Andreopoulos B."/>
            <person name="Lipzen A."/>
            <person name="Chen C."/>
            <person name="Yan M."/>
            <person name="Daum C."/>
            <person name="Ng V."/>
            <person name="Clum A."/>
            <person name="Steindorff A."/>
            <person name="Ohm R.A."/>
            <person name="Martin F."/>
            <person name="Silar P."/>
            <person name="Natvig D.O."/>
            <person name="Lalanne C."/>
            <person name="Gautier V."/>
            <person name="Ament-Velasquez S.L."/>
            <person name="Kruys A."/>
            <person name="Hutchinson M.I."/>
            <person name="Powell A.J."/>
            <person name="Barry K."/>
            <person name="Miller A.N."/>
            <person name="Grigoriev I.V."/>
            <person name="Debuchy R."/>
            <person name="Gladieux P."/>
            <person name="Hiltunen Thoren M."/>
            <person name="Johannesson H."/>
        </authorList>
    </citation>
    <scope>NUCLEOTIDE SEQUENCE</scope>
    <source>
        <strain evidence="4">PSN324</strain>
    </source>
</reference>
<dbReference type="PANTHER" id="PTHR23322:SF1">
    <property type="entry name" value="FAS-ASSOCIATED FACTOR 2"/>
    <property type="match status" value="1"/>
</dbReference>
<keyword evidence="5" id="KW-1185">Reference proteome</keyword>
<feature type="domain" description="UAS" evidence="3">
    <location>
        <begin position="176"/>
        <end position="308"/>
    </location>
</feature>
<dbReference type="EMBL" id="MU865038">
    <property type="protein sequence ID" value="KAK4459374.1"/>
    <property type="molecule type" value="Genomic_DNA"/>
</dbReference>
<feature type="coiled-coil region" evidence="1">
    <location>
        <begin position="354"/>
        <end position="384"/>
    </location>
</feature>
<evidence type="ECO:0000256" key="1">
    <source>
        <dbReference type="SAM" id="Coils"/>
    </source>
</evidence>
<sequence length="515" mass="57337">MATDTDFDVSQLSADEQQALQQYLDVTGQSVKDAVPLLERSQWNVQIAIAKFFDGEGPDLLAEAQAAQDAPPRAAAWHGSLLDTDDDQIRVASPRSRTGPAPRVVPQQPVSYQLPGILRILFAPLTITWSLFKAAFSFLAWLPQSLRLPFFATTIRRGLGRASSASATLPKEAAQRFRREFEEVYGSHGLPFFEGGQAQALDAAKRDIKFLLMVLVSPEHDDTDNFIRNTLLAPEVVSFITDAENNIIIWGGNVSDPEAHQVASEYSVVEYPFSCLVCLTPKEGSTRMGTIKRCSGPMSASVYLGELRNAINKYAPELAGVRAEKAAQEHARNLRSEQDSAYERSLARDRERARQRREAEAAAAAAEKRALEEAEAAARLEELRRQWRKWRATTIAPEPTDKNSVRLAINMPPSSGAGRIIRRFSGETTIEELYAFVECVDLLQEQTLDEKVEKPEEYEHKYGFRIASLLPRETFEPTNAITIAQAMGRGGNLVVEEIIPGEEDDEEAEEEEEEE</sequence>
<dbReference type="InterPro" id="IPR050730">
    <property type="entry name" value="UBX_domain-protein"/>
</dbReference>
<dbReference type="InterPro" id="IPR029071">
    <property type="entry name" value="Ubiquitin-like_domsf"/>
</dbReference>
<feature type="transmembrane region" description="Helical" evidence="2">
    <location>
        <begin position="120"/>
        <end position="142"/>
    </location>
</feature>
<dbReference type="Gene3D" id="1.10.8.10">
    <property type="entry name" value="DNA helicase RuvA subunit, C-terminal domain"/>
    <property type="match status" value="1"/>
</dbReference>
<evidence type="ECO:0000313" key="4">
    <source>
        <dbReference type="EMBL" id="KAK4459374.1"/>
    </source>
</evidence>
<gene>
    <name evidence="4" type="ORF">QBC42DRAFT_9438</name>
</gene>
<dbReference type="Gene3D" id="3.10.20.90">
    <property type="entry name" value="Phosphatidylinositol 3-kinase Catalytic Subunit, Chain A, domain 1"/>
    <property type="match status" value="1"/>
</dbReference>
<keyword evidence="2" id="KW-1133">Transmembrane helix</keyword>
<dbReference type="InterPro" id="IPR036249">
    <property type="entry name" value="Thioredoxin-like_sf"/>
</dbReference>
<dbReference type="AlphaFoldDB" id="A0AAV9HGQ8"/>
<evidence type="ECO:0000313" key="5">
    <source>
        <dbReference type="Proteomes" id="UP001321749"/>
    </source>
</evidence>
<dbReference type="GO" id="GO:0036503">
    <property type="term" value="P:ERAD pathway"/>
    <property type="evidence" value="ECO:0007669"/>
    <property type="project" value="TreeGrafter"/>
</dbReference>